<sequence>MKYEQRLQAAAKIILENDARDGHMLLNAEEFGVMAALKPHQVAGVSWLIRRYILGVNVLLGDEMGLGKTLQAISFLSYLKIYQMSPGPFLVLCPLSVTDGWLSEMGKFTPELKVLSYFGGKEHRLNLRKTMYKHVIEQSSLSNVSSLPFDVLLTTYDIALIDQDFLSQVPWRYAVIDEAQRLKNPSSVLYNVLIERFLMPRRFVWDAGAIPFYFQGCWRSFISSETSQDQGSIYMFENILDAFMLRRTKSKLVRCGHLMLPPLTEIVVMAPLVSLQKKVYTSILRKELPKLLALSSGASNHQSLQNIVIQLRKACSHPYLFPGIEPEPYAEGEHLVQASGKLVVLDQLLKKLYESRHRILLFAQMTQTLDILQDFLELRRYSYERLDGSIRAEERFAAIRNFSLPSASGANDAFVFLISTRAGGVGLNLVAADTVIFYEQDWNPQMDKQALQRAHRIGQMNHVLCINLVTGHTVEEVIMRRAERKLQLSHNIVGDDVRDRDVKESTGVETDDLRSIILGLHLFGPRVIGNEESDSFKLSEINAMAEKVITMRREQMLGKAGQKFEVNPVDPLDGERSAASVFDPGLNEASYLAWVKEFQEASESSGSTIAELGSGRNLPEDKHQKLEAARKKAEEKKLAKWEAHGYRSLSVKSPICSAGLDMMTDSGSVQFVYGDCTQPFRVCPSEPAVIFSCVDNSGQWGHGGMFDALSRLSSSILDTYQRASEFGDLHLGDLHLIRIKEDNESKDNTTPQWVALAVVQSYNPRRKVPRSDISIPDLECCLSKASFSATKNSASIHMPRIGYRDGSDRSQWYIVERLLRKYASIYGIKIFVHYYRRSS</sequence>
<accession>A0ACC1YV56</accession>
<protein>
    <submittedName>
        <fullName evidence="1">Chromatin-remodeling complex ATPase chain</fullName>
    </submittedName>
</protein>
<proteinExistence type="predicted"/>
<dbReference type="EMBL" id="CM051394">
    <property type="protein sequence ID" value="KAJ4727224.1"/>
    <property type="molecule type" value="Genomic_DNA"/>
</dbReference>
<organism evidence="1 2">
    <name type="scientific">Melia azedarach</name>
    <name type="common">Chinaberry tree</name>
    <dbReference type="NCBI Taxonomy" id="155640"/>
    <lineage>
        <taxon>Eukaryota</taxon>
        <taxon>Viridiplantae</taxon>
        <taxon>Streptophyta</taxon>
        <taxon>Embryophyta</taxon>
        <taxon>Tracheophyta</taxon>
        <taxon>Spermatophyta</taxon>
        <taxon>Magnoliopsida</taxon>
        <taxon>eudicotyledons</taxon>
        <taxon>Gunneridae</taxon>
        <taxon>Pentapetalae</taxon>
        <taxon>rosids</taxon>
        <taxon>malvids</taxon>
        <taxon>Sapindales</taxon>
        <taxon>Meliaceae</taxon>
        <taxon>Melia</taxon>
    </lineage>
</organism>
<gene>
    <name evidence="1" type="ORF">OWV82_000352</name>
</gene>
<keyword evidence="2" id="KW-1185">Reference proteome</keyword>
<reference evidence="1 2" key="1">
    <citation type="journal article" date="2023" name="Science">
        <title>Complex scaffold remodeling in plant triterpene biosynthesis.</title>
        <authorList>
            <person name="De La Pena R."/>
            <person name="Hodgson H."/>
            <person name="Liu J.C."/>
            <person name="Stephenson M.J."/>
            <person name="Martin A.C."/>
            <person name="Owen C."/>
            <person name="Harkess A."/>
            <person name="Leebens-Mack J."/>
            <person name="Jimenez L.E."/>
            <person name="Osbourn A."/>
            <person name="Sattely E.S."/>
        </authorList>
    </citation>
    <scope>NUCLEOTIDE SEQUENCE [LARGE SCALE GENOMIC DNA]</scope>
    <source>
        <strain evidence="2">cv. JPN11</strain>
        <tissue evidence="1">Leaf</tissue>
    </source>
</reference>
<dbReference type="Proteomes" id="UP001164539">
    <property type="component" value="Chromosome 1"/>
</dbReference>
<name>A0ACC1YV56_MELAZ</name>
<evidence type="ECO:0000313" key="2">
    <source>
        <dbReference type="Proteomes" id="UP001164539"/>
    </source>
</evidence>
<evidence type="ECO:0000313" key="1">
    <source>
        <dbReference type="EMBL" id="KAJ4727224.1"/>
    </source>
</evidence>
<comment type="caution">
    <text evidence="1">The sequence shown here is derived from an EMBL/GenBank/DDBJ whole genome shotgun (WGS) entry which is preliminary data.</text>
</comment>